<sequence length="49" mass="5835">MALQDNSRVIFYKKRVRRKRKNLRVLSGTFRVTDDKNTRRLNQNSAVAL</sequence>
<gene>
    <name evidence="2" type="ORF">BECKDK2373B_GA0170837_10145</name>
    <name evidence="1" type="ORF">BECKDK2373C_GA0170839_101548</name>
</gene>
<organism evidence="2">
    <name type="scientific">Candidatus Kentrum sp. DK</name>
    <dbReference type="NCBI Taxonomy" id="2126562"/>
    <lineage>
        <taxon>Bacteria</taxon>
        <taxon>Pseudomonadati</taxon>
        <taxon>Pseudomonadota</taxon>
        <taxon>Gammaproteobacteria</taxon>
        <taxon>Candidatus Kentrum</taxon>
    </lineage>
</organism>
<protein>
    <submittedName>
        <fullName evidence="2">Uncharacterized protein</fullName>
    </submittedName>
</protein>
<dbReference type="EMBL" id="CAADEY010000015">
    <property type="protein sequence ID" value="VFJ46664.1"/>
    <property type="molecule type" value="Genomic_DNA"/>
</dbReference>
<reference evidence="2" key="1">
    <citation type="submission" date="2019-02" db="EMBL/GenBank/DDBJ databases">
        <authorList>
            <person name="Gruber-Vodicka R. H."/>
            <person name="Seah K. B. B."/>
        </authorList>
    </citation>
    <scope>NUCLEOTIDE SEQUENCE</scope>
    <source>
        <strain evidence="1">BECK_DK161</strain>
        <strain evidence="2">BECK_DK47</strain>
    </source>
</reference>
<evidence type="ECO:0000313" key="2">
    <source>
        <dbReference type="EMBL" id="VFJ46722.1"/>
    </source>
</evidence>
<dbReference type="AlphaFoldDB" id="A0A450S4M2"/>
<name>A0A450S4M2_9GAMM</name>
<dbReference type="EMBL" id="CAADEX010000014">
    <property type="protein sequence ID" value="VFJ46722.1"/>
    <property type="molecule type" value="Genomic_DNA"/>
</dbReference>
<accession>A0A450S4M2</accession>
<proteinExistence type="predicted"/>
<evidence type="ECO:0000313" key="1">
    <source>
        <dbReference type="EMBL" id="VFJ46664.1"/>
    </source>
</evidence>